<comment type="similarity">
    <text evidence="2">Belongs to the major facilitator superfamily. MFSD6 family.</text>
</comment>
<keyword evidence="3 6" id="KW-0812">Transmembrane</keyword>
<accession>A0A1X0P0X3</accession>
<feature type="transmembrane region" description="Helical" evidence="6">
    <location>
        <begin position="133"/>
        <end position="152"/>
    </location>
</feature>
<comment type="subcellular location">
    <subcellularLocation>
        <location evidence="1">Membrane</location>
        <topology evidence="1">Multi-pass membrane protein</topology>
    </subcellularLocation>
</comment>
<dbReference type="GO" id="GO:0016020">
    <property type="term" value="C:membrane"/>
    <property type="evidence" value="ECO:0007669"/>
    <property type="project" value="UniProtKB-SubCell"/>
</dbReference>
<sequence>MNKEDVLTSTMPSKENVPLDQSKDTVQEEIQTIHVPTAPSKAEIRSAKFGYFGYFFGTGAIFAYFGVIFTSVGLSSRHIGLLVASIPLFSVFLLPVVTYLVDRFRCLRSFLVVCAIGTTLSSVIFLSTPTYPILLTAFIALVAFQAPLNPLFDQHVLSMLPKETRLDSWGALRSLGAYGWGIGNPFAAWIVEWKGSWSIASIQYAFGQLALLYCIFTTKPYEKLERTPMRFHEVFQFVLGHHRLLLFLLASCLMGMGYSFINTFLFIFLESLGGSKLLMGLSLTLTVSTEIPIFKCSKVLGRWFTDRQMLSISMFIWSGRVLGYSFLKNPWMVLFLEPLHGVTFALMWLPGVHTVNNTFPSHLSNSATGFHYMFVAGIGPIIGNIIAGNLYQMLGPRMLFRTASIGMMCGLVLFQVIDRILERREVVVTAVEGLTDTKAEMKVECARCEVPEETLEFTM</sequence>
<evidence type="ECO:0000256" key="5">
    <source>
        <dbReference type="ARBA" id="ARBA00023136"/>
    </source>
</evidence>
<feature type="domain" description="Major facilitator superfamily associated" evidence="7">
    <location>
        <begin position="47"/>
        <end position="401"/>
    </location>
</feature>
<evidence type="ECO:0000256" key="1">
    <source>
        <dbReference type="ARBA" id="ARBA00004141"/>
    </source>
</evidence>
<evidence type="ECO:0000256" key="2">
    <source>
        <dbReference type="ARBA" id="ARBA00005241"/>
    </source>
</evidence>
<evidence type="ECO:0000256" key="4">
    <source>
        <dbReference type="ARBA" id="ARBA00022989"/>
    </source>
</evidence>
<dbReference type="EMBL" id="NBCO01000008">
    <property type="protein sequence ID" value="ORC90584.1"/>
    <property type="molecule type" value="Genomic_DNA"/>
</dbReference>
<feature type="transmembrane region" description="Helical" evidence="6">
    <location>
        <begin position="334"/>
        <end position="350"/>
    </location>
</feature>
<feature type="transmembrane region" description="Helical" evidence="6">
    <location>
        <begin position="398"/>
        <end position="417"/>
    </location>
</feature>
<evidence type="ECO:0000313" key="9">
    <source>
        <dbReference type="Proteomes" id="UP000192257"/>
    </source>
</evidence>
<feature type="transmembrane region" description="Helical" evidence="6">
    <location>
        <begin position="309"/>
        <end position="327"/>
    </location>
</feature>
<dbReference type="PANTHER" id="PTHR16172:SF41">
    <property type="entry name" value="MAJOR FACILITATOR SUPERFAMILY DOMAIN-CONTAINING PROTEIN 6-LIKE"/>
    <property type="match status" value="1"/>
</dbReference>
<reference evidence="8 9" key="1">
    <citation type="submission" date="2017-03" db="EMBL/GenBank/DDBJ databases">
        <title>An alternative strategy for trypanosome survival in the mammalian bloodstream revealed through genome and transcriptome analysis of the ubiquitous bovine parasite Trypanosoma (Megatrypanum) theileri.</title>
        <authorList>
            <person name="Kelly S."/>
            <person name="Ivens A."/>
            <person name="Mott A."/>
            <person name="O'Neill E."/>
            <person name="Emms D."/>
            <person name="Macleod O."/>
            <person name="Voorheis P."/>
            <person name="Matthews J."/>
            <person name="Matthews K."/>
            <person name="Carrington M."/>
        </authorList>
    </citation>
    <scope>NUCLEOTIDE SEQUENCE [LARGE SCALE GENOMIC DNA]</scope>
    <source>
        <strain evidence="8">Edinburgh</strain>
    </source>
</reference>
<keyword evidence="4 6" id="KW-1133">Transmembrane helix</keyword>
<dbReference type="AlphaFoldDB" id="A0A1X0P0X3"/>
<evidence type="ECO:0000313" key="8">
    <source>
        <dbReference type="EMBL" id="ORC90584.1"/>
    </source>
</evidence>
<dbReference type="VEuPathDB" id="TriTrypDB:TM35_000083820"/>
<dbReference type="InterPro" id="IPR036259">
    <property type="entry name" value="MFS_trans_sf"/>
</dbReference>
<feature type="transmembrane region" description="Helical" evidence="6">
    <location>
        <begin position="79"/>
        <end position="100"/>
    </location>
</feature>
<dbReference type="Proteomes" id="UP000192257">
    <property type="component" value="Unassembled WGS sequence"/>
</dbReference>
<dbReference type="GeneID" id="39984027"/>
<feature type="transmembrane region" description="Helical" evidence="6">
    <location>
        <begin position="107"/>
        <end position="127"/>
    </location>
</feature>
<organism evidence="8 9">
    <name type="scientific">Trypanosoma theileri</name>
    <dbReference type="NCBI Taxonomy" id="67003"/>
    <lineage>
        <taxon>Eukaryota</taxon>
        <taxon>Discoba</taxon>
        <taxon>Euglenozoa</taxon>
        <taxon>Kinetoplastea</taxon>
        <taxon>Metakinetoplastina</taxon>
        <taxon>Trypanosomatida</taxon>
        <taxon>Trypanosomatidae</taxon>
        <taxon>Trypanosoma</taxon>
    </lineage>
</organism>
<dbReference type="Gene3D" id="1.20.1250.20">
    <property type="entry name" value="MFS general substrate transporter like domains"/>
    <property type="match status" value="2"/>
</dbReference>
<dbReference type="InterPro" id="IPR024989">
    <property type="entry name" value="MFS_assoc_dom"/>
</dbReference>
<dbReference type="Pfam" id="PF12832">
    <property type="entry name" value="MFS_1_like"/>
    <property type="match status" value="1"/>
</dbReference>
<evidence type="ECO:0000256" key="6">
    <source>
        <dbReference type="SAM" id="Phobius"/>
    </source>
</evidence>
<dbReference type="SUPFAM" id="SSF103473">
    <property type="entry name" value="MFS general substrate transporter"/>
    <property type="match status" value="1"/>
</dbReference>
<protein>
    <submittedName>
        <fullName evidence="8">MFS transporter, PPP family, 3-phenylpropionic acid transporter</fullName>
    </submittedName>
</protein>
<comment type="caution">
    <text evidence="8">The sequence shown here is derived from an EMBL/GenBank/DDBJ whole genome shotgun (WGS) entry which is preliminary data.</text>
</comment>
<feature type="transmembrane region" description="Helical" evidence="6">
    <location>
        <begin position="370"/>
        <end position="391"/>
    </location>
</feature>
<name>A0A1X0P0X3_9TRYP</name>
<gene>
    <name evidence="8" type="ORF">TM35_000083820</name>
</gene>
<feature type="transmembrane region" description="Helical" evidence="6">
    <location>
        <begin position="197"/>
        <end position="216"/>
    </location>
</feature>
<dbReference type="InterPro" id="IPR051717">
    <property type="entry name" value="MFS_MFSD6"/>
</dbReference>
<feature type="transmembrane region" description="Helical" evidence="6">
    <location>
        <begin position="244"/>
        <end position="269"/>
    </location>
</feature>
<evidence type="ECO:0000259" key="7">
    <source>
        <dbReference type="Pfam" id="PF12832"/>
    </source>
</evidence>
<dbReference type="PANTHER" id="PTHR16172">
    <property type="entry name" value="MAJOR FACILITATOR SUPERFAMILY DOMAIN-CONTAINING PROTEIN 6-LIKE"/>
    <property type="match status" value="1"/>
</dbReference>
<proteinExistence type="inferred from homology"/>
<keyword evidence="9" id="KW-1185">Reference proteome</keyword>
<feature type="transmembrane region" description="Helical" evidence="6">
    <location>
        <begin position="172"/>
        <end position="191"/>
    </location>
</feature>
<keyword evidence="5 6" id="KW-0472">Membrane</keyword>
<dbReference type="RefSeq" id="XP_028884650.1">
    <property type="nucleotide sequence ID" value="XM_029024247.1"/>
</dbReference>
<feature type="transmembrane region" description="Helical" evidence="6">
    <location>
        <begin position="51"/>
        <end position="73"/>
    </location>
</feature>
<dbReference type="OrthoDB" id="515887at2759"/>
<evidence type="ECO:0000256" key="3">
    <source>
        <dbReference type="ARBA" id="ARBA00022692"/>
    </source>
</evidence>